<protein>
    <submittedName>
        <fullName evidence="5">GntR family transcriptional regulator</fullName>
    </submittedName>
</protein>
<dbReference type="SMART" id="SM00345">
    <property type="entry name" value="HTH_GNTR"/>
    <property type="match status" value="1"/>
</dbReference>
<evidence type="ECO:0000313" key="6">
    <source>
        <dbReference type="Proteomes" id="UP001227126"/>
    </source>
</evidence>
<dbReference type="InterPro" id="IPR036390">
    <property type="entry name" value="WH_DNA-bd_sf"/>
</dbReference>
<evidence type="ECO:0000256" key="1">
    <source>
        <dbReference type="ARBA" id="ARBA00023015"/>
    </source>
</evidence>
<dbReference type="InterPro" id="IPR000524">
    <property type="entry name" value="Tscrpt_reg_HTH_GntR"/>
</dbReference>
<proteinExistence type="predicted"/>
<keyword evidence="6" id="KW-1185">Reference proteome</keyword>
<accession>A0ABT7FJT6</accession>
<dbReference type="InterPro" id="IPR011711">
    <property type="entry name" value="GntR_C"/>
</dbReference>
<dbReference type="InterPro" id="IPR008920">
    <property type="entry name" value="TF_FadR/GntR_C"/>
</dbReference>
<dbReference type="Gene3D" id="1.10.10.10">
    <property type="entry name" value="Winged helix-like DNA-binding domain superfamily/Winged helix DNA-binding domain"/>
    <property type="match status" value="1"/>
</dbReference>
<keyword evidence="2" id="KW-0238">DNA-binding</keyword>
<feature type="domain" description="HTH gntR-type" evidence="4">
    <location>
        <begin position="9"/>
        <end position="76"/>
    </location>
</feature>
<evidence type="ECO:0000259" key="4">
    <source>
        <dbReference type="PROSITE" id="PS50949"/>
    </source>
</evidence>
<organism evidence="5 6">
    <name type="scientific">Sedimentitalea xiamensis</name>
    <dbReference type="NCBI Taxonomy" id="3050037"/>
    <lineage>
        <taxon>Bacteria</taxon>
        <taxon>Pseudomonadati</taxon>
        <taxon>Pseudomonadota</taxon>
        <taxon>Alphaproteobacteria</taxon>
        <taxon>Rhodobacterales</taxon>
        <taxon>Paracoccaceae</taxon>
        <taxon>Sedimentitalea</taxon>
    </lineage>
</organism>
<comment type="caution">
    <text evidence="5">The sequence shown here is derived from an EMBL/GenBank/DDBJ whole genome shotgun (WGS) entry which is preliminary data.</text>
</comment>
<evidence type="ECO:0000256" key="2">
    <source>
        <dbReference type="ARBA" id="ARBA00023125"/>
    </source>
</evidence>
<dbReference type="EMBL" id="JASNJE010000036">
    <property type="protein sequence ID" value="MDK3075392.1"/>
    <property type="molecule type" value="Genomic_DNA"/>
</dbReference>
<dbReference type="Gene3D" id="1.20.120.530">
    <property type="entry name" value="GntR ligand-binding domain-like"/>
    <property type="match status" value="1"/>
</dbReference>
<dbReference type="SMART" id="SM00895">
    <property type="entry name" value="FCD"/>
    <property type="match status" value="1"/>
</dbReference>
<keyword evidence="3" id="KW-0804">Transcription</keyword>
<keyword evidence="1" id="KW-0805">Transcription regulation</keyword>
<dbReference type="Proteomes" id="UP001227126">
    <property type="component" value="Unassembled WGS sequence"/>
</dbReference>
<sequence length="235" mass="26165">MIKNMYKSSKRSFPVYDSLRQAIIEQALKPGVKLPEDSIGETFGVSRTIVRNALVRLDAEGLVDIQPNRGASVAEPTIEEAYDIFEMRQCLEREVMQRLCRMDPKPIVKALKAHLAEERSALGKDSTRSIRLAGEFHILLAELTGSQILANYVNEIVSRCSLILARFAQAHSAECGVEEHAEIISAIAEGDAEKAIGQMHSHLHGVQDRALLNPDDDRAENVAEILSRYRTNETD</sequence>
<dbReference type="Pfam" id="PF07729">
    <property type="entry name" value="FCD"/>
    <property type="match status" value="1"/>
</dbReference>
<dbReference type="PANTHER" id="PTHR43537:SF53">
    <property type="entry name" value="HTH-TYPE TRANSCRIPTIONAL REPRESSOR NANR"/>
    <property type="match status" value="1"/>
</dbReference>
<dbReference type="SUPFAM" id="SSF48008">
    <property type="entry name" value="GntR ligand-binding domain-like"/>
    <property type="match status" value="1"/>
</dbReference>
<dbReference type="InterPro" id="IPR036388">
    <property type="entry name" value="WH-like_DNA-bd_sf"/>
</dbReference>
<dbReference type="SUPFAM" id="SSF46785">
    <property type="entry name" value="Winged helix' DNA-binding domain"/>
    <property type="match status" value="1"/>
</dbReference>
<evidence type="ECO:0000313" key="5">
    <source>
        <dbReference type="EMBL" id="MDK3075392.1"/>
    </source>
</evidence>
<evidence type="ECO:0000256" key="3">
    <source>
        <dbReference type="ARBA" id="ARBA00023163"/>
    </source>
</evidence>
<gene>
    <name evidence="5" type="ORF">QO034_20130</name>
</gene>
<dbReference type="PANTHER" id="PTHR43537">
    <property type="entry name" value="TRANSCRIPTIONAL REGULATOR, GNTR FAMILY"/>
    <property type="match status" value="1"/>
</dbReference>
<dbReference type="CDD" id="cd07377">
    <property type="entry name" value="WHTH_GntR"/>
    <property type="match status" value="1"/>
</dbReference>
<dbReference type="Pfam" id="PF00392">
    <property type="entry name" value="GntR"/>
    <property type="match status" value="1"/>
</dbReference>
<dbReference type="PROSITE" id="PS50949">
    <property type="entry name" value="HTH_GNTR"/>
    <property type="match status" value="1"/>
</dbReference>
<reference evidence="5 6" key="1">
    <citation type="submission" date="2023-05" db="EMBL/GenBank/DDBJ databases">
        <title>Sedimentitalea sp. nov. JM2-8.</title>
        <authorList>
            <person name="Huang J."/>
        </authorList>
    </citation>
    <scope>NUCLEOTIDE SEQUENCE [LARGE SCALE GENOMIC DNA]</scope>
    <source>
        <strain evidence="5 6">JM2-8</strain>
    </source>
</reference>
<name>A0ABT7FJT6_9RHOB</name>